<name>A0A381VM30_9ZZZZ</name>
<evidence type="ECO:0008006" key="2">
    <source>
        <dbReference type="Google" id="ProtNLM"/>
    </source>
</evidence>
<organism evidence="1">
    <name type="scientific">marine metagenome</name>
    <dbReference type="NCBI Taxonomy" id="408172"/>
    <lineage>
        <taxon>unclassified sequences</taxon>
        <taxon>metagenomes</taxon>
        <taxon>ecological metagenomes</taxon>
    </lineage>
</organism>
<dbReference type="AlphaFoldDB" id="A0A381VM30"/>
<dbReference type="EMBL" id="UINC01009089">
    <property type="protein sequence ID" value="SVA40828.1"/>
    <property type="molecule type" value="Genomic_DNA"/>
</dbReference>
<dbReference type="Gene3D" id="2.40.10.120">
    <property type="match status" value="1"/>
</dbReference>
<dbReference type="InterPro" id="IPR009003">
    <property type="entry name" value="Peptidase_S1_PA"/>
</dbReference>
<protein>
    <recommendedName>
        <fullName evidence="2">Serine protease</fullName>
    </recommendedName>
</protein>
<feature type="non-terminal residue" evidence="1">
    <location>
        <position position="1"/>
    </location>
</feature>
<proteinExistence type="predicted"/>
<dbReference type="SUPFAM" id="SSF50494">
    <property type="entry name" value="Trypsin-like serine proteases"/>
    <property type="match status" value="1"/>
</dbReference>
<sequence length="82" mass="8546">VIGRGSDLPESPGAEREWIAVDLALRPGYSGGPLADHQGKLIGMSTLMTGLEVGMAVPSYVIEEFVAKASSDDRSGSDTILV</sequence>
<gene>
    <name evidence="1" type="ORF">METZ01_LOCUS93682</name>
</gene>
<evidence type="ECO:0000313" key="1">
    <source>
        <dbReference type="EMBL" id="SVA40828.1"/>
    </source>
</evidence>
<reference evidence="1" key="1">
    <citation type="submission" date="2018-05" db="EMBL/GenBank/DDBJ databases">
        <authorList>
            <person name="Lanie J.A."/>
            <person name="Ng W.-L."/>
            <person name="Kazmierczak K.M."/>
            <person name="Andrzejewski T.M."/>
            <person name="Davidsen T.M."/>
            <person name="Wayne K.J."/>
            <person name="Tettelin H."/>
            <person name="Glass J.I."/>
            <person name="Rusch D."/>
            <person name="Podicherti R."/>
            <person name="Tsui H.-C.T."/>
            <person name="Winkler M.E."/>
        </authorList>
    </citation>
    <scope>NUCLEOTIDE SEQUENCE</scope>
</reference>
<accession>A0A381VM30</accession>